<evidence type="ECO:0000256" key="11">
    <source>
        <dbReference type="SAM" id="Phobius"/>
    </source>
</evidence>
<dbReference type="Pfam" id="PF00512">
    <property type="entry name" value="HisKA"/>
    <property type="match status" value="1"/>
</dbReference>
<evidence type="ECO:0000313" key="16">
    <source>
        <dbReference type="EMBL" id="OOZ40500.1"/>
    </source>
</evidence>
<dbReference type="SUPFAM" id="SSF53850">
    <property type="entry name" value="Periplasmic binding protein-like II"/>
    <property type="match status" value="6"/>
</dbReference>
<dbReference type="Gene3D" id="3.30.565.10">
    <property type="entry name" value="Histidine kinase-like ATPase, C-terminal domain"/>
    <property type="match status" value="1"/>
</dbReference>
<dbReference type="OrthoDB" id="9810730at2"/>
<dbReference type="FunFam" id="1.10.287.130:FF:000002">
    <property type="entry name" value="Two-component osmosensing histidine kinase"/>
    <property type="match status" value="1"/>
</dbReference>
<keyword evidence="5" id="KW-0808">Transferase</keyword>
<comment type="caution">
    <text evidence="16">The sequence shown here is derived from an EMBL/GenBank/DDBJ whole genome shotgun (WGS) entry which is preliminary data.</text>
</comment>
<evidence type="ECO:0000256" key="9">
    <source>
        <dbReference type="ARBA" id="ARBA00022840"/>
    </source>
</evidence>
<dbReference type="RefSeq" id="WP_078483484.1">
    <property type="nucleotide sequence ID" value="NZ_MPRL01000024.1"/>
</dbReference>
<evidence type="ECO:0000313" key="17">
    <source>
        <dbReference type="Proteomes" id="UP000191110"/>
    </source>
</evidence>
<dbReference type="GO" id="GO:0005524">
    <property type="term" value="F:ATP binding"/>
    <property type="evidence" value="ECO:0007669"/>
    <property type="project" value="UniProtKB-KW"/>
</dbReference>
<evidence type="ECO:0000259" key="14">
    <source>
        <dbReference type="PROSITE" id="PS50112"/>
    </source>
</evidence>
<dbReference type="NCBIfam" id="TIGR00229">
    <property type="entry name" value="sensory_box"/>
    <property type="match status" value="1"/>
</dbReference>
<accession>A0A1T2L635</accession>
<dbReference type="InterPro" id="IPR036097">
    <property type="entry name" value="HisK_dim/P_sf"/>
</dbReference>
<proteinExistence type="inferred from homology"/>
<dbReference type="InterPro" id="IPR000014">
    <property type="entry name" value="PAS"/>
</dbReference>
<dbReference type="InterPro" id="IPR001610">
    <property type="entry name" value="PAC"/>
</dbReference>
<dbReference type="InterPro" id="IPR000700">
    <property type="entry name" value="PAS-assoc_C"/>
</dbReference>
<keyword evidence="4" id="KW-0597">Phosphoprotein</keyword>
<evidence type="ECO:0000259" key="15">
    <source>
        <dbReference type="PROSITE" id="PS50113"/>
    </source>
</evidence>
<dbReference type="PROSITE" id="PS50112">
    <property type="entry name" value="PAS"/>
    <property type="match status" value="1"/>
</dbReference>
<dbReference type="PROSITE" id="PS50113">
    <property type="entry name" value="PAC"/>
    <property type="match status" value="1"/>
</dbReference>
<feature type="domain" description="PAS" evidence="14">
    <location>
        <begin position="1541"/>
        <end position="1585"/>
    </location>
</feature>
<dbReference type="SUPFAM" id="SSF47384">
    <property type="entry name" value="Homodimeric domain of signal transducing histidine kinase"/>
    <property type="match status" value="1"/>
</dbReference>
<dbReference type="CDD" id="cd00082">
    <property type="entry name" value="HisKA"/>
    <property type="match status" value="1"/>
</dbReference>
<keyword evidence="9" id="KW-0067">ATP-binding</keyword>
<evidence type="ECO:0000256" key="12">
    <source>
        <dbReference type="SAM" id="SignalP"/>
    </source>
</evidence>
<evidence type="ECO:0000256" key="6">
    <source>
        <dbReference type="ARBA" id="ARBA00022729"/>
    </source>
</evidence>
<feature type="signal peptide" evidence="12">
    <location>
        <begin position="1"/>
        <end position="28"/>
    </location>
</feature>
<dbReference type="SMART" id="SM00387">
    <property type="entry name" value="HATPase_c"/>
    <property type="match status" value="1"/>
</dbReference>
<dbReference type="InterPro" id="IPR036890">
    <property type="entry name" value="HATPase_C_sf"/>
</dbReference>
<keyword evidence="17" id="KW-1185">Reference proteome</keyword>
<evidence type="ECO:0000259" key="13">
    <source>
        <dbReference type="PROSITE" id="PS50109"/>
    </source>
</evidence>
<comment type="catalytic activity">
    <reaction evidence="1">
        <text>ATP + protein L-histidine = ADP + protein N-phospho-L-histidine.</text>
        <dbReference type="EC" id="2.7.13.3"/>
    </reaction>
</comment>
<keyword evidence="7" id="KW-0547">Nucleotide-binding</keyword>
<dbReference type="SMART" id="SM00086">
    <property type="entry name" value="PAC"/>
    <property type="match status" value="1"/>
</dbReference>
<organism evidence="16 17">
    <name type="scientific">Solemya pervernicosa gill symbiont</name>
    <dbReference type="NCBI Taxonomy" id="642797"/>
    <lineage>
        <taxon>Bacteria</taxon>
        <taxon>Pseudomonadati</taxon>
        <taxon>Pseudomonadota</taxon>
        <taxon>Gammaproteobacteria</taxon>
        <taxon>sulfur-oxidizing symbionts</taxon>
    </lineage>
</organism>
<sequence length="1889" mass="213836">MDKNNNWLGSFIALIVLLSVLLPLSVTAAPDQPFELTAEEQRWLEAHPRIRIGTMNAWPPMDYVDKSGRPLGIGTEFIRAINIRLGHRLEIVPGSWEENYRLAKEHRLDALMGVTPLAEREQFFNFTTPYIEIPHLIFTRNDASYKGSLDDLAGQTVAVERGFFIVHLLESKYPKIKVREFDTTSDALDALSKGAVDAYVGNRAAAMYVIESELIINVKAQGKISESSSINAIGVRKDLPLLAGILNRALADIDRDELRVIHKSWVGELKEAELGLTYAERAWLDHHPVIRVSSEADYAPFDYRIAGKPAGYSVELVEILADRIGVELEFVKDSWSNMLGMAKRGEIDLLHSVFDYPSERKRYLKFTRPYKGVVNVIVTRSELTHIDELRELKDLRVAVVKDDSLIVALKGVVDDQQLVYFDSYSDAFNSVAAGKTDATLTELPTATHLINELYLNNLVITAKSDALGGRDQRYRLAVRNDWPMLASILDKALDSLSVAELRRLDAKWLKLPEPPRQRASQLALSAREKGWIDKHPVVSIAFDENYPPYSFRNEKGEFVGIAVDFARELAQRAGFYFEPYEEGTWKKLYMAAEKRDVDVIATLVKRKEREELFAFTRPYVSLAQYIVTRKEDLGVITRPEDLSGRRMALVKGYSMSDVLLEEIEGIEPLYVMNLNEGLEAVSAGKADATIGAIGMAHHLITQAGLPNLGFATLYSKGQSEQRFGVRKDWPELATILGKALDSLSDEEVLAIFGNWTRPEIARTEAELTESRVALTEEERAWLETHPVIRVHNEQNWAPFNFIEKGRPKGYSIDYMNLLASKLGIEVEYLSGPSWDDFLSMMKRNELDVMLNIVDTEDRRDYINFTDSYLRSLTGIYVRQDEPLITSLEALEGNTVALPSGFFEQELIERYYPNIKMHLVKDNLLALQAVMLGEADAAIGEPAVMNHLMLEQSIFNIRLSGSISDPRFDNVLNLGVRKDWPTLRTILQKAMDSVAYQERQHLRERWLPQAAAKLTQRIDLSAEEIAWLKAHPVIRVSNELDWPPYDYNVAGRPTGFSIDYLHMLADKVGVELEFVTDSWAALMERFKRGEIDLIHPLHYSNERAEIMHFTKPFFTLSCVAVVRKEDDEITSLKQLYGKTLAGADDWALTNYIREHHPQIKLHIVSSALEGLKAVQFGQDDAWIDTYASSQFLIGSHHITNLKLGSEIKDAGDYGFVDHHIGVRKDWPILRDIMQKALDSVTREELQQLNDQWRVFAETVKRLQLSSEEQQWLADNRHLRIGYDVDWPPIGYVNEAGVYNGMSADYMALIAENLGITLEPVAPRSWQQTTQAAKQGELDLLSAVMSTPQNEEYLSFTRPYLSFPIVIVTDQRVQRVDDLKALEGKRVAVVTDYATHQMMVKHHPQIELLLVNSVAEGLVAVQGDKAYAYVGTLAGISHIMGREGIGGLKVSGKTPHNYELAVGVGKGQQILAGLIQKALDAIPEEKRVEIYNRWIAVNYEREFDYSLLWKILVPVLLIIVLLSIWNWLLNRVVNRKTAQLSKSEQQYRALVESVQNYYFFYSNDTNGVMTYVSPSVVIVLGYRAGDFKRHFSDFLTDNPVNQLVVHYAYSAIRGEEQSPYEMEVYHKNGSRTWLEVKESPVVDESGKVVAVEGVARNVTESKQAEKALKDYRAHLEELVKKRTRQLEHAKNVAEEATQSKSLFLANMSHEIRTPMNAILGMTYLANKTELTRVQQNYLNKVQSAAQSLLGIINDILDFSKIEAGKLEIEQNEFGLDKVLEQLVDVVGYRAEAKGLEFLIRRGADVPYSLIGDGMRLGQILTNLCTNAVKFTEKGEIEVSVQAVEQSEKSVMLKFCVRDTGIGLSAEQQARLFKKFSQADQSTTRRDYVGSW</sequence>
<keyword evidence="6 12" id="KW-0732">Signal</keyword>
<dbReference type="Pfam" id="PF00497">
    <property type="entry name" value="SBP_bac_3"/>
    <property type="match status" value="6"/>
</dbReference>
<dbReference type="Gene3D" id="1.10.287.130">
    <property type="match status" value="1"/>
</dbReference>
<evidence type="ECO:0000256" key="8">
    <source>
        <dbReference type="ARBA" id="ARBA00022777"/>
    </source>
</evidence>
<evidence type="ECO:0000256" key="4">
    <source>
        <dbReference type="ARBA" id="ARBA00022553"/>
    </source>
</evidence>
<dbReference type="EC" id="2.7.13.3" evidence="3"/>
<dbReference type="CDD" id="cd01007">
    <property type="entry name" value="PBP2_BvgS_HisK_like"/>
    <property type="match status" value="6"/>
</dbReference>
<dbReference type="Pfam" id="PF13426">
    <property type="entry name" value="PAS_9"/>
    <property type="match status" value="1"/>
</dbReference>
<dbReference type="InterPro" id="IPR035965">
    <property type="entry name" value="PAS-like_dom_sf"/>
</dbReference>
<feature type="domain" description="Histidine kinase" evidence="13">
    <location>
        <begin position="1704"/>
        <end position="1889"/>
    </location>
</feature>
<name>A0A1T2L635_9GAMM</name>
<dbReference type="InterPro" id="IPR003661">
    <property type="entry name" value="HisK_dim/P_dom"/>
</dbReference>
<dbReference type="InterPro" id="IPR003594">
    <property type="entry name" value="HATPase_dom"/>
</dbReference>
<feature type="transmembrane region" description="Helical" evidence="11">
    <location>
        <begin position="1505"/>
        <end position="1527"/>
    </location>
</feature>
<dbReference type="SUPFAM" id="SSF55874">
    <property type="entry name" value="ATPase domain of HSP90 chaperone/DNA topoisomerase II/histidine kinase"/>
    <property type="match status" value="1"/>
</dbReference>
<evidence type="ECO:0000256" key="2">
    <source>
        <dbReference type="ARBA" id="ARBA00010333"/>
    </source>
</evidence>
<evidence type="ECO:0000256" key="5">
    <source>
        <dbReference type="ARBA" id="ARBA00022679"/>
    </source>
</evidence>
<evidence type="ECO:0000256" key="1">
    <source>
        <dbReference type="ARBA" id="ARBA00000085"/>
    </source>
</evidence>
<dbReference type="SMART" id="SM00388">
    <property type="entry name" value="HisKA"/>
    <property type="match status" value="1"/>
</dbReference>
<dbReference type="Pfam" id="PF02518">
    <property type="entry name" value="HATPase_c"/>
    <property type="match status" value="1"/>
</dbReference>
<feature type="domain" description="PAC" evidence="15">
    <location>
        <begin position="1616"/>
        <end position="1668"/>
    </location>
</feature>
<dbReference type="Proteomes" id="UP000191110">
    <property type="component" value="Unassembled WGS sequence"/>
</dbReference>
<evidence type="ECO:0000256" key="3">
    <source>
        <dbReference type="ARBA" id="ARBA00012438"/>
    </source>
</evidence>
<comment type="similarity">
    <text evidence="2">Belongs to the bacterial solute-binding protein 3 family.</text>
</comment>
<dbReference type="EMBL" id="MPRL01000024">
    <property type="protein sequence ID" value="OOZ40500.1"/>
    <property type="molecule type" value="Genomic_DNA"/>
</dbReference>
<dbReference type="GO" id="GO:0000155">
    <property type="term" value="F:phosphorelay sensor kinase activity"/>
    <property type="evidence" value="ECO:0007669"/>
    <property type="project" value="InterPro"/>
</dbReference>
<gene>
    <name evidence="16" type="ORF">BOW53_07575</name>
</gene>
<protein>
    <recommendedName>
        <fullName evidence="3">histidine kinase</fullName>
        <ecNumber evidence="3">2.7.13.3</ecNumber>
    </recommendedName>
</protein>
<keyword evidence="8" id="KW-0418">Kinase</keyword>
<dbReference type="InterPro" id="IPR001638">
    <property type="entry name" value="Solute-binding_3/MltF_N"/>
</dbReference>
<dbReference type="Gene3D" id="3.30.450.20">
    <property type="entry name" value="PAS domain"/>
    <property type="match status" value="1"/>
</dbReference>
<dbReference type="CDD" id="cd00130">
    <property type="entry name" value="PAS"/>
    <property type="match status" value="1"/>
</dbReference>
<dbReference type="PANTHER" id="PTHR35936">
    <property type="entry name" value="MEMBRANE-BOUND LYTIC MUREIN TRANSGLYCOSYLASE F"/>
    <property type="match status" value="1"/>
</dbReference>
<keyword evidence="11" id="KW-0472">Membrane</keyword>
<evidence type="ECO:0000256" key="7">
    <source>
        <dbReference type="ARBA" id="ARBA00022741"/>
    </source>
</evidence>
<feature type="chain" id="PRO_5013182270" description="histidine kinase" evidence="12">
    <location>
        <begin position="29"/>
        <end position="1889"/>
    </location>
</feature>
<dbReference type="Gene3D" id="3.40.190.10">
    <property type="entry name" value="Periplasmic binding protein-like II"/>
    <property type="match status" value="12"/>
</dbReference>
<keyword evidence="10" id="KW-0902">Two-component regulatory system</keyword>
<dbReference type="SUPFAM" id="SSF55785">
    <property type="entry name" value="PYP-like sensor domain (PAS domain)"/>
    <property type="match status" value="1"/>
</dbReference>
<keyword evidence="11" id="KW-1133">Transmembrane helix</keyword>
<dbReference type="PROSITE" id="PS50109">
    <property type="entry name" value="HIS_KIN"/>
    <property type="match status" value="1"/>
</dbReference>
<evidence type="ECO:0000256" key="10">
    <source>
        <dbReference type="ARBA" id="ARBA00023012"/>
    </source>
</evidence>
<dbReference type="SMART" id="SM00062">
    <property type="entry name" value="PBPb"/>
    <property type="match status" value="6"/>
</dbReference>
<reference evidence="16 17" key="1">
    <citation type="submission" date="2016-11" db="EMBL/GenBank/DDBJ databases">
        <title>Mixed transmission modes and dynamic genome evolution in an obligate animal-bacterial symbiosis.</title>
        <authorList>
            <person name="Russell S.L."/>
            <person name="Corbett-Detig R.B."/>
            <person name="Cavanaugh C.M."/>
        </authorList>
    </citation>
    <scope>NUCLEOTIDE SEQUENCE [LARGE SCALE GENOMIC DNA]</scope>
    <source>
        <strain evidence="16">Sveles-Q1</strain>
    </source>
</reference>
<dbReference type="InterPro" id="IPR005467">
    <property type="entry name" value="His_kinase_dom"/>
</dbReference>
<keyword evidence="11" id="KW-0812">Transmembrane</keyword>